<dbReference type="AlphaFoldDB" id="A0A231HFS3"/>
<dbReference type="Proteomes" id="UP000215506">
    <property type="component" value="Unassembled WGS sequence"/>
</dbReference>
<dbReference type="PANTHER" id="PTHR43540">
    <property type="entry name" value="PEROXYUREIDOACRYLATE/UREIDOACRYLATE AMIDOHYDROLASE-RELATED"/>
    <property type="match status" value="1"/>
</dbReference>
<feature type="domain" description="Isochorismatase-like" evidence="2">
    <location>
        <begin position="33"/>
        <end position="206"/>
    </location>
</feature>
<dbReference type="GO" id="GO:0016787">
    <property type="term" value="F:hydrolase activity"/>
    <property type="evidence" value="ECO:0007669"/>
    <property type="project" value="UniProtKB-KW"/>
</dbReference>
<gene>
    <name evidence="3" type="primary">nicF</name>
    <name evidence="3" type="ORF">B7C42_00946</name>
</gene>
<keyword evidence="1 3" id="KW-0378">Hydrolase</keyword>
<evidence type="ECO:0000313" key="3">
    <source>
        <dbReference type="EMBL" id="OXR47821.1"/>
    </source>
</evidence>
<dbReference type="Gene3D" id="3.40.50.850">
    <property type="entry name" value="Isochorismatase-like"/>
    <property type="match status" value="1"/>
</dbReference>
<dbReference type="EC" id="3.5.1.107" evidence="3"/>
<sequence>MSRADAVTVEEQVRARYRKGGLLGTLTPGTHPALVVVDLQYGFTEARYGPGFDMDAVVAATRDLVDAAHEHDVPVYFTTIAFPADGDGTAGTWLRKMPAMRGLRNGDRSVRIDHRLGRRGDDPLVVKQAASAFSGTDLARRMAAAGIDTVLVTGATTSGCVRATVVDACAADLPAFVVRECVGDREEAPHRAALLDIDAKYGDVIPLATAHAIVKGLL</sequence>
<evidence type="ECO:0000313" key="4">
    <source>
        <dbReference type="Proteomes" id="UP000215506"/>
    </source>
</evidence>
<dbReference type="InterPro" id="IPR036380">
    <property type="entry name" value="Isochorismatase-like_sf"/>
</dbReference>
<evidence type="ECO:0000256" key="1">
    <source>
        <dbReference type="ARBA" id="ARBA00022801"/>
    </source>
</evidence>
<dbReference type="InterPro" id="IPR050272">
    <property type="entry name" value="Isochorismatase-like_hydrls"/>
</dbReference>
<reference evidence="3 4" key="1">
    <citation type="submission" date="2017-07" db="EMBL/GenBank/DDBJ databases">
        <title>First draft Genome Sequence of Nocardia cerradoensis isolated from human infection.</title>
        <authorList>
            <person name="Carrasco G."/>
        </authorList>
    </citation>
    <scope>NUCLEOTIDE SEQUENCE [LARGE SCALE GENOMIC DNA]</scope>
    <source>
        <strain evidence="3 4">CNM20130759</strain>
    </source>
</reference>
<comment type="caution">
    <text evidence="3">The sequence shown here is derived from an EMBL/GenBank/DDBJ whole genome shotgun (WGS) entry which is preliminary data.</text>
</comment>
<proteinExistence type="predicted"/>
<dbReference type="Pfam" id="PF00857">
    <property type="entry name" value="Isochorismatase"/>
    <property type="match status" value="1"/>
</dbReference>
<dbReference type="SUPFAM" id="SSF52499">
    <property type="entry name" value="Isochorismatase-like hydrolases"/>
    <property type="match status" value="1"/>
</dbReference>
<keyword evidence="4" id="KW-1185">Reference proteome</keyword>
<protein>
    <submittedName>
        <fullName evidence="3">Maleamate amidohydrolase</fullName>
        <ecNumber evidence="3">3.5.1.107</ecNumber>
    </submittedName>
</protein>
<name>A0A231HFS3_9NOCA</name>
<dbReference type="InterPro" id="IPR000868">
    <property type="entry name" value="Isochorismatase-like_dom"/>
</dbReference>
<dbReference type="RefSeq" id="WP_223273231.1">
    <property type="nucleotide sequence ID" value="NZ_JAAXOR010000001.1"/>
</dbReference>
<dbReference type="PANTHER" id="PTHR43540:SF1">
    <property type="entry name" value="ISOCHORISMATASE HYDROLASE"/>
    <property type="match status" value="1"/>
</dbReference>
<dbReference type="EMBL" id="NGAF01000001">
    <property type="protein sequence ID" value="OXR47821.1"/>
    <property type="molecule type" value="Genomic_DNA"/>
</dbReference>
<evidence type="ECO:0000259" key="2">
    <source>
        <dbReference type="Pfam" id="PF00857"/>
    </source>
</evidence>
<organism evidence="3 4">
    <name type="scientific">Nocardia cerradoensis</name>
    <dbReference type="NCBI Taxonomy" id="85688"/>
    <lineage>
        <taxon>Bacteria</taxon>
        <taxon>Bacillati</taxon>
        <taxon>Actinomycetota</taxon>
        <taxon>Actinomycetes</taxon>
        <taxon>Mycobacteriales</taxon>
        <taxon>Nocardiaceae</taxon>
        <taxon>Nocardia</taxon>
    </lineage>
</organism>
<accession>A0A231HFS3</accession>